<dbReference type="InterPro" id="IPR002252">
    <property type="entry name" value="Glyco_hydro_36"/>
</dbReference>
<dbReference type="InterPro" id="IPR017853">
    <property type="entry name" value="GH"/>
</dbReference>
<organism evidence="3 4">
    <name type="scientific">Thalassobacterium sedimentorum</name>
    <dbReference type="NCBI Taxonomy" id="3041258"/>
    <lineage>
        <taxon>Bacteria</taxon>
        <taxon>Pseudomonadati</taxon>
        <taxon>Verrucomicrobiota</taxon>
        <taxon>Opitutia</taxon>
        <taxon>Puniceicoccales</taxon>
        <taxon>Coraliomargaritaceae</taxon>
        <taxon>Thalassobacterium</taxon>
    </lineage>
</organism>
<dbReference type="InterPro" id="IPR050985">
    <property type="entry name" value="Alpha-glycosidase_related"/>
</dbReference>
<sequence length="584" mass="65717">MTKVDCSEDLSMIQSYQLALEPVQAFDSARVQFISAGRMEGWRATVSVKLPDTAAFFMRNRESLVSSEFGPDVRAQVSCFDGDLNSQGLVILGDTQSHIYVLIGALSAERSLTYFSVHVRQKRLNRVSIWQPDVKAEADVEPIIVLEGNDWRELLKAYAERTREYAKMEPLAVESASRLGYCSWYYTYQNVTESEFTESLAVLREHKEAFPVKYAQIDDGYQSHHGDWLVTNQNWPSSLEQVAGKISGTGFVPGIWAMPLLATTTSELFKEHPDWFIQDPHAEGALIIPGWSPPPEERWVCLDGSHPGAQGYLKHVFSTLYRWGYRYFKLDGLGLSYPDGRRHDPHSTGISCLRECLRIIREATADSIILSCGGPLLPCLGLAEHARISGDTGKFWKAEGVPGLAGLRAMDDWETQDPAMPSLSNALQQSLQSWWRYDRWFRADPDVVMLRDENTNLTEGEARMSGLVAMMTGVVFTSDRLDRMGQERIDLLARVSALRLHDMEPLHLEQRGPLSLFIGRQGQRKALAIFNWSSSSVTYDLANSGLFAGSVQEVLQPWGHLSDLCEIPKRDAILLVELECEPEF</sequence>
<dbReference type="Pfam" id="PF02065">
    <property type="entry name" value="Melibiase"/>
    <property type="match status" value="1"/>
</dbReference>
<reference evidence="3 4" key="1">
    <citation type="submission" date="2023-04" db="EMBL/GenBank/DDBJ databases">
        <title>A novel bacteria isolated from coastal sediment.</title>
        <authorList>
            <person name="Liu X.-J."/>
            <person name="Du Z.-J."/>
        </authorList>
    </citation>
    <scope>NUCLEOTIDE SEQUENCE [LARGE SCALE GENOMIC DNA]</scope>
    <source>
        <strain evidence="3 4">SDUM461004</strain>
    </source>
</reference>
<evidence type="ECO:0000313" key="3">
    <source>
        <dbReference type="EMBL" id="MDQ8194809.1"/>
    </source>
</evidence>
<dbReference type="Proteomes" id="UP001243717">
    <property type="component" value="Unassembled WGS sequence"/>
</dbReference>
<dbReference type="SUPFAM" id="SSF51445">
    <property type="entry name" value="(Trans)glycosidases"/>
    <property type="match status" value="1"/>
</dbReference>
<comment type="caution">
    <text evidence="3">The sequence shown here is derived from an EMBL/GenBank/DDBJ whole genome shotgun (WGS) entry which is preliminary data.</text>
</comment>
<dbReference type="Gene3D" id="3.20.20.70">
    <property type="entry name" value="Aldolase class I"/>
    <property type="match status" value="1"/>
</dbReference>
<proteinExistence type="predicted"/>
<protein>
    <submittedName>
        <fullName evidence="3">Alpha-galactosidase</fullName>
    </submittedName>
</protein>
<keyword evidence="4" id="KW-1185">Reference proteome</keyword>
<keyword evidence="2" id="KW-0326">Glycosidase</keyword>
<dbReference type="RefSeq" id="WP_308985275.1">
    <property type="nucleotide sequence ID" value="NZ_JARXIC010000014.1"/>
</dbReference>
<keyword evidence="1" id="KW-0378">Hydrolase</keyword>
<dbReference type="PANTHER" id="PTHR43053">
    <property type="entry name" value="GLYCOSIDASE FAMILY 31"/>
    <property type="match status" value="1"/>
</dbReference>
<evidence type="ECO:0000256" key="1">
    <source>
        <dbReference type="ARBA" id="ARBA00022801"/>
    </source>
</evidence>
<dbReference type="EMBL" id="JARXIC010000014">
    <property type="protein sequence ID" value="MDQ8194809.1"/>
    <property type="molecule type" value="Genomic_DNA"/>
</dbReference>
<evidence type="ECO:0000256" key="2">
    <source>
        <dbReference type="ARBA" id="ARBA00023295"/>
    </source>
</evidence>
<dbReference type="PANTHER" id="PTHR43053:SF3">
    <property type="entry name" value="ALPHA-GALACTOSIDASE C-RELATED"/>
    <property type="match status" value="1"/>
</dbReference>
<dbReference type="CDD" id="cd14791">
    <property type="entry name" value="GH36"/>
    <property type="match status" value="1"/>
</dbReference>
<gene>
    <name evidence="3" type="ORF">QEH59_10255</name>
</gene>
<evidence type="ECO:0000313" key="4">
    <source>
        <dbReference type="Proteomes" id="UP001243717"/>
    </source>
</evidence>
<accession>A0ABU1AJJ0</accession>
<dbReference type="InterPro" id="IPR013785">
    <property type="entry name" value="Aldolase_TIM"/>
</dbReference>
<name>A0ABU1AJJ0_9BACT</name>